<feature type="compositionally biased region" description="Basic and acidic residues" evidence="1">
    <location>
        <begin position="212"/>
        <end position="258"/>
    </location>
</feature>
<feature type="compositionally biased region" description="Basic and acidic residues" evidence="1">
    <location>
        <begin position="291"/>
        <end position="301"/>
    </location>
</feature>
<evidence type="ECO:0000313" key="2">
    <source>
        <dbReference type="EMBL" id="TDC15330.1"/>
    </source>
</evidence>
<sequence length="313" mass="33910">MDSAVFGSKVAPPRSSPEGTGHRSDGFGEQRVVEDHSAGTEYTAAEYTGVDQPEDKYRGDGEPPLNRYTLGTDEQPGTTSADLRPEPSTDFRSELPPAPTPDQLDFLVPPPAPRRPEPETHLSPSLPIPMPEPLAPRDQPADPYRSQPEQPTSTSYFAPAPTVSGSGWRTDQTASWSSDQHHHPEPEEPVRAEQPSYDERPIEPPVAPPVDRPVERAFEHRVEQPAEPTMERSVERVPEQPADRAPERPVEQLIERAPEAAPEQAPSATPGATPNTAPDWGVSGGPVSGPRRNEGDERAEADSTIASNPTPAP</sequence>
<feature type="region of interest" description="Disordered" evidence="1">
    <location>
        <begin position="1"/>
        <end position="313"/>
    </location>
</feature>
<gene>
    <name evidence="2" type="ORF">E1261_40600</name>
</gene>
<feature type="compositionally biased region" description="Low complexity" evidence="1">
    <location>
        <begin position="259"/>
        <end position="268"/>
    </location>
</feature>
<feature type="compositionally biased region" description="Polar residues" evidence="1">
    <location>
        <begin position="304"/>
        <end position="313"/>
    </location>
</feature>
<name>A0A4R4P3R2_9ACTN</name>
<organism evidence="2 3">
    <name type="scientific">Kribbella albertanoniae</name>
    <dbReference type="NCBI Taxonomy" id="1266829"/>
    <lineage>
        <taxon>Bacteria</taxon>
        <taxon>Bacillati</taxon>
        <taxon>Actinomycetota</taxon>
        <taxon>Actinomycetes</taxon>
        <taxon>Propionibacteriales</taxon>
        <taxon>Kribbellaceae</taxon>
        <taxon>Kribbella</taxon>
    </lineage>
</organism>
<feature type="compositionally biased region" description="Polar residues" evidence="1">
    <location>
        <begin position="147"/>
        <end position="156"/>
    </location>
</feature>
<evidence type="ECO:0000256" key="1">
    <source>
        <dbReference type="SAM" id="MobiDB-lite"/>
    </source>
</evidence>
<dbReference type="EMBL" id="SMKA01000342">
    <property type="protein sequence ID" value="TDC15330.1"/>
    <property type="molecule type" value="Genomic_DNA"/>
</dbReference>
<accession>A0A4R4P3R2</accession>
<feature type="compositionally biased region" description="Polar residues" evidence="1">
    <location>
        <begin position="163"/>
        <end position="178"/>
    </location>
</feature>
<dbReference type="Proteomes" id="UP000295075">
    <property type="component" value="Unassembled WGS sequence"/>
</dbReference>
<evidence type="ECO:0000313" key="3">
    <source>
        <dbReference type="Proteomes" id="UP000295075"/>
    </source>
</evidence>
<comment type="caution">
    <text evidence="2">The sequence shown here is derived from an EMBL/GenBank/DDBJ whole genome shotgun (WGS) entry which is preliminary data.</text>
</comment>
<feature type="compositionally biased region" description="Basic and acidic residues" evidence="1">
    <location>
        <begin position="179"/>
        <end position="202"/>
    </location>
</feature>
<proteinExistence type="predicted"/>
<protein>
    <submittedName>
        <fullName evidence="2">Uncharacterized protein</fullName>
    </submittedName>
</protein>
<feature type="compositionally biased region" description="Basic and acidic residues" evidence="1">
    <location>
        <begin position="83"/>
        <end position="93"/>
    </location>
</feature>
<reference evidence="2 3" key="1">
    <citation type="submission" date="2019-03" db="EMBL/GenBank/DDBJ databases">
        <title>Draft genome sequences of novel Actinobacteria.</title>
        <authorList>
            <person name="Sahin N."/>
            <person name="Ay H."/>
            <person name="Saygin H."/>
        </authorList>
    </citation>
    <scope>NUCLEOTIDE SEQUENCE [LARGE SCALE GENOMIC DNA]</scope>
    <source>
        <strain evidence="2 3">JCM 30547</strain>
    </source>
</reference>
<keyword evidence="3" id="KW-1185">Reference proteome</keyword>
<feature type="non-terminal residue" evidence="2">
    <location>
        <position position="313"/>
    </location>
</feature>
<feature type="compositionally biased region" description="Basic and acidic residues" evidence="1">
    <location>
        <begin position="20"/>
        <end position="38"/>
    </location>
</feature>
<dbReference type="AlphaFoldDB" id="A0A4R4P3R2"/>